<reference evidence="3" key="1">
    <citation type="submission" date="2023-07" db="EMBL/GenBank/DDBJ databases">
        <title>30 novel species of actinomycetes from the DSMZ collection.</title>
        <authorList>
            <person name="Nouioui I."/>
        </authorList>
    </citation>
    <scope>NUCLEOTIDE SEQUENCE [LARGE SCALE GENOMIC DNA]</scope>
    <source>
        <strain evidence="3">DSM 45055</strain>
    </source>
</reference>
<keyword evidence="3" id="KW-1185">Reference proteome</keyword>
<organism evidence="2 3">
    <name type="scientific">Streptomonospora wellingtoniae</name>
    <dbReference type="NCBI Taxonomy" id="3075544"/>
    <lineage>
        <taxon>Bacteria</taxon>
        <taxon>Bacillati</taxon>
        <taxon>Actinomycetota</taxon>
        <taxon>Actinomycetes</taxon>
        <taxon>Streptosporangiales</taxon>
        <taxon>Nocardiopsidaceae</taxon>
        <taxon>Streptomonospora</taxon>
    </lineage>
</organism>
<feature type="compositionally biased region" description="Low complexity" evidence="1">
    <location>
        <begin position="73"/>
        <end position="96"/>
    </location>
</feature>
<dbReference type="RefSeq" id="WP_311547584.1">
    <property type="nucleotide sequence ID" value="NZ_JAVREK010000035.1"/>
</dbReference>
<gene>
    <name evidence="2" type="ORF">RM446_23345</name>
</gene>
<proteinExistence type="predicted"/>
<evidence type="ECO:0000313" key="3">
    <source>
        <dbReference type="Proteomes" id="UP001183226"/>
    </source>
</evidence>
<protein>
    <submittedName>
        <fullName evidence="2">Uncharacterized protein</fullName>
    </submittedName>
</protein>
<sequence>MSTRYPQLWLPALKVRFRDGVAEVDDPATAAALTGIRTEGVALAPGETLPGAGDPGDDDGGEQGDGAREAEGEQPAAASDAPAPGDGAPEEQPAAEKNQPLAEPPAISEPKPRHVDYAADVLGLDRTEMQPLTKADIAERIRTELAKRAG</sequence>
<name>A0ABU2L0I9_9ACTN</name>
<dbReference type="EMBL" id="JAVREK010000035">
    <property type="protein sequence ID" value="MDT0305069.1"/>
    <property type="molecule type" value="Genomic_DNA"/>
</dbReference>
<evidence type="ECO:0000313" key="2">
    <source>
        <dbReference type="EMBL" id="MDT0305069.1"/>
    </source>
</evidence>
<accession>A0ABU2L0I9</accession>
<evidence type="ECO:0000256" key="1">
    <source>
        <dbReference type="SAM" id="MobiDB-lite"/>
    </source>
</evidence>
<feature type="region of interest" description="Disordered" evidence="1">
    <location>
        <begin position="37"/>
        <end position="114"/>
    </location>
</feature>
<comment type="caution">
    <text evidence="2">The sequence shown here is derived from an EMBL/GenBank/DDBJ whole genome shotgun (WGS) entry which is preliminary data.</text>
</comment>
<dbReference type="Proteomes" id="UP001183226">
    <property type="component" value="Unassembled WGS sequence"/>
</dbReference>